<dbReference type="PANTHER" id="PTHR42973:SF39">
    <property type="entry name" value="FAD-BINDING PCMH-TYPE DOMAIN-CONTAINING PROTEIN"/>
    <property type="match status" value="1"/>
</dbReference>
<comment type="cofactor">
    <cofactor evidence="1">
        <name>FAD</name>
        <dbReference type="ChEBI" id="CHEBI:57692"/>
    </cofactor>
</comment>
<evidence type="ECO:0000256" key="2">
    <source>
        <dbReference type="ARBA" id="ARBA00005466"/>
    </source>
</evidence>
<keyword evidence="8" id="KW-1185">Reference proteome</keyword>
<feature type="domain" description="FAD-binding PCMH-type" evidence="6">
    <location>
        <begin position="32"/>
        <end position="201"/>
    </location>
</feature>
<comment type="similarity">
    <text evidence="2">Belongs to the oxygen-dependent FAD-linked oxidoreductase family.</text>
</comment>
<keyword evidence="4" id="KW-0274">FAD</keyword>
<dbReference type="InterPro" id="IPR050416">
    <property type="entry name" value="FAD-linked_Oxidoreductase"/>
</dbReference>
<dbReference type="Gene3D" id="3.30.43.10">
    <property type="entry name" value="Uridine Diphospho-n-acetylenolpyruvylglucosamine Reductase, domain 2"/>
    <property type="match status" value="1"/>
</dbReference>
<evidence type="ECO:0000259" key="6">
    <source>
        <dbReference type="PROSITE" id="PS51387"/>
    </source>
</evidence>
<dbReference type="InterPro" id="IPR036318">
    <property type="entry name" value="FAD-bd_PCMH-like_sf"/>
</dbReference>
<dbReference type="GO" id="GO:0071949">
    <property type="term" value="F:FAD binding"/>
    <property type="evidence" value="ECO:0007669"/>
    <property type="project" value="InterPro"/>
</dbReference>
<reference evidence="7 8" key="1">
    <citation type="submission" date="2020-08" db="EMBL/GenBank/DDBJ databases">
        <title>Sequencing the genomes of 1000 actinobacteria strains.</title>
        <authorList>
            <person name="Klenk H.-P."/>
        </authorList>
    </citation>
    <scope>NUCLEOTIDE SEQUENCE [LARGE SCALE GENOMIC DNA]</scope>
    <source>
        <strain evidence="7 8">DSM 43768</strain>
    </source>
</reference>
<keyword evidence="3" id="KW-0285">Flavoprotein</keyword>
<keyword evidence="5" id="KW-0560">Oxidoreductase</keyword>
<comment type="caution">
    <text evidence="7">The sequence shown here is derived from an EMBL/GenBank/DDBJ whole genome shotgun (WGS) entry which is preliminary data.</text>
</comment>
<dbReference type="Gene3D" id="3.30.465.10">
    <property type="match status" value="1"/>
</dbReference>
<dbReference type="EMBL" id="JACHMI010000001">
    <property type="protein sequence ID" value="MBB6549880.1"/>
    <property type="molecule type" value="Genomic_DNA"/>
</dbReference>
<dbReference type="InterPro" id="IPR006094">
    <property type="entry name" value="Oxid_FAD_bind_N"/>
</dbReference>
<evidence type="ECO:0000256" key="4">
    <source>
        <dbReference type="ARBA" id="ARBA00022827"/>
    </source>
</evidence>
<protein>
    <submittedName>
        <fullName evidence="7">FAD/FMN-containing dehydrogenase</fullName>
    </submittedName>
</protein>
<gene>
    <name evidence="7" type="ORF">HD593_004675</name>
</gene>
<dbReference type="GO" id="GO:0016491">
    <property type="term" value="F:oxidoreductase activity"/>
    <property type="evidence" value="ECO:0007669"/>
    <property type="project" value="UniProtKB-KW"/>
</dbReference>
<dbReference type="InterPro" id="IPR016167">
    <property type="entry name" value="FAD-bd_PCMH_sub1"/>
</dbReference>
<evidence type="ECO:0000256" key="1">
    <source>
        <dbReference type="ARBA" id="ARBA00001974"/>
    </source>
</evidence>
<dbReference type="RefSeq" id="WP_185104239.1">
    <property type="nucleotide sequence ID" value="NZ_JACHMI010000001.1"/>
</dbReference>
<dbReference type="Proteomes" id="UP000565579">
    <property type="component" value="Unassembled WGS sequence"/>
</dbReference>
<evidence type="ECO:0000313" key="7">
    <source>
        <dbReference type="EMBL" id="MBB6549880.1"/>
    </source>
</evidence>
<evidence type="ECO:0000256" key="3">
    <source>
        <dbReference type="ARBA" id="ARBA00022630"/>
    </source>
</evidence>
<organism evidence="7 8">
    <name type="scientific">Nonomuraea rubra</name>
    <dbReference type="NCBI Taxonomy" id="46180"/>
    <lineage>
        <taxon>Bacteria</taxon>
        <taxon>Bacillati</taxon>
        <taxon>Actinomycetota</taxon>
        <taxon>Actinomycetes</taxon>
        <taxon>Streptosporangiales</taxon>
        <taxon>Streptosporangiaceae</taxon>
        <taxon>Nonomuraea</taxon>
    </lineage>
</organism>
<dbReference type="Pfam" id="PF01565">
    <property type="entry name" value="FAD_binding_4"/>
    <property type="match status" value="1"/>
</dbReference>
<dbReference type="PANTHER" id="PTHR42973">
    <property type="entry name" value="BINDING OXIDOREDUCTASE, PUTATIVE (AFU_ORTHOLOGUE AFUA_1G17690)-RELATED"/>
    <property type="match status" value="1"/>
</dbReference>
<dbReference type="Gene3D" id="3.40.462.20">
    <property type="match status" value="1"/>
</dbReference>
<name>A0A7X0NUL2_9ACTN</name>
<proteinExistence type="inferred from homology"/>
<evidence type="ECO:0000313" key="8">
    <source>
        <dbReference type="Proteomes" id="UP000565579"/>
    </source>
</evidence>
<dbReference type="SUPFAM" id="SSF56176">
    <property type="entry name" value="FAD-binding/transporter-associated domain-like"/>
    <property type="match status" value="1"/>
</dbReference>
<sequence>MTNTDLRAAVRGRVLLPGDDAFEQAAKPWNLSVPQPVAAVVEAADAADVAAVARYAARTGLTVTAQPGGHGASGDTDGVILLRTGRLGGVEVRREERVARVGAGVKWGEVLAESGPLGLTGLAGSSPVVSVTGYTLGGGLSWFGRRYGFAADSVRSFDVVGADGEPATVTASSDPDLFWALRGGGGDFALVTAIEFDLHPAPALYGGRMIWPGHRTREVFEAFREITAEAPDELSVWFNRFQFPQAPPMVAVDAAFLGAEGDGRALLARLDKIGDVIADKRGPLPVANLGGITDEPTDPAPGRSRAELLTGLDDTAAKALLDTPLEPVLAVQVRHVGGALAAARPGAGPSGPMTEPYLLYLIGLALNPELSAAVGARQQRFADDLGALVSGRKPFTMLGPGERAAAAFTERDLARLRDLKRARDPRGVLRANFPVLA</sequence>
<dbReference type="InterPro" id="IPR016166">
    <property type="entry name" value="FAD-bd_PCMH"/>
</dbReference>
<dbReference type="AlphaFoldDB" id="A0A7X0NUL2"/>
<dbReference type="InterPro" id="IPR016169">
    <property type="entry name" value="FAD-bd_PCMH_sub2"/>
</dbReference>
<dbReference type="PROSITE" id="PS51387">
    <property type="entry name" value="FAD_PCMH"/>
    <property type="match status" value="1"/>
</dbReference>
<accession>A0A7X0NUL2</accession>
<evidence type="ECO:0000256" key="5">
    <source>
        <dbReference type="ARBA" id="ARBA00023002"/>
    </source>
</evidence>